<dbReference type="STRING" id="2044587.C824_05645"/>
<gene>
    <name evidence="3" type="ORF">EBB54_01165</name>
    <name evidence="2" type="ORF">FMM80_10590</name>
</gene>
<dbReference type="EMBL" id="VIRB01000062">
    <property type="protein sequence ID" value="NDO69107.1"/>
    <property type="molecule type" value="Genomic_DNA"/>
</dbReference>
<name>N2A2I5_9FIRM</name>
<keyword evidence="4" id="KW-1185">Reference proteome</keyword>
<evidence type="ECO:0000313" key="5">
    <source>
        <dbReference type="Proteomes" id="UP000474104"/>
    </source>
</evidence>
<comment type="caution">
    <text evidence="3">The sequence shown here is derived from an EMBL/GenBank/DDBJ whole genome shotgun (WGS) entry which is preliminary data.</text>
</comment>
<dbReference type="HOGENOM" id="CLU_139132_0_0_9"/>
<sequence>MITEELYGGYTVSCDIIPMGKDYTLAVYGGDTPHVGSVVMSSARPSLTGEGIGVTSSVLTGLGHKDDVVAKLFAEAVAKRGNCTAVCACGIHIDDIDSAQLETVKQSCEKLLQRVLETIGCGS</sequence>
<evidence type="ECO:0000313" key="2">
    <source>
        <dbReference type="EMBL" id="NDO69107.1"/>
    </source>
</evidence>
<organism evidence="3 4">
    <name type="scientific">Schaedlerella arabinosiphila</name>
    <dbReference type="NCBI Taxonomy" id="2044587"/>
    <lineage>
        <taxon>Bacteria</taxon>
        <taxon>Bacillati</taxon>
        <taxon>Bacillota</taxon>
        <taxon>Clostridia</taxon>
        <taxon>Lachnospirales</taxon>
        <taxon>Lachnospiraceae</taxon>
        <taxon>Schaedlerella</taxon>
    </lineage>
</organism>
<dbReference type="Pfam" id="PF21758">
    <property type="entry name" value="PAC_bac"/>
    <property type="match status" value="1"/>
</dbReference>
<accession>A0A426DBF6</accession>
<evidence type="ECO:0000259" key="1">
    <source>
        <dbReference type="Pfam" id="PF21758"/>
    </source>
</evidence>
<dbReference type="Proteomes" id="UP000274920">
    <property type="component" value="Unassembled WGS sequence"/>
</dbReference>
<accession>N2A2I5</accession>
<feature type="domain" description="Prenylated flavin chaperone LpdD-like" evidence="1">
    <location>
        <begin position="8"/>
        <end position="119"/>
    </location>
</feature>
<dbReference type="AlphaFoldDB" id="N2A2I5"/>
<dbReference type="RefSeq" id="WP_004073262.1">
    <property type="nucleotide sequence ID" value="NZ_RHJS01000002.1"/>
</dbReference>
<evidence type="ECO:0000313" key="3">
    <source>
        <dbReference type="EMBL" id="RRK30140.1"/>
    </source>
</evidence>
<evidence type="ECO:0000313" key="4">
    <source>
        <dbReference type="Proteomes" id="UP000274920"/>
    </source>
</evidence>
<reference evidence="2 5" key="2">
    <citation type="submission" date="2019-07" db="EMBL/GenBank/DDBJ databases">
        <title>Draft genome sequences of 15 bacterial species constituting the stable defined intestinal microbiota of the GM15 gnotobiotic mouse model.</title>
        <authorList>
            <person name="Elie C."/>
            <person name="Mathieu A."/>
            <person name="Saliou A."/>
            <person name="Darnaud M."/>
            <person name="Leulier F."/>
            <person name="Tamellini A."/>
        </authorList>
    </citation>
    <scope>NUCLEOTIDE SEQUENCE [LARGE SCALE GENOMIC DNA]</scope>
    <source>
        <strain evidence="5">ASF 502</strain>
        <strain evidence="2">MD300</strain>
    </source>
</reference>
<dbReference type="InterPro" id="IPR048844">
    <property type="entry name" value="LpdD_chaperone-like"/>
</dbReference>
<dbReference type="EMBL" id="RHJS01000002">
    <property type="protein sequence ID" value="RRK30140.1"/>
    <property type="molecule type" value="Genomic_DNA"/>
</dbReference>
<dbReference type="eggNOG" id="ENOG50338HE">
    <property type="taxonomic scope" value="Bacteria"/>
</dbReference>
<reference evidence="3" key="1">
    <citation type="submission" date="2018-10" db="EMBL/GenBank/DDBJ databases">
        <title>Schaedlerella arabinophila gen. nov. sp. nov., isolated from the mouse intestinal tract and comparative analysis with the genome of the closely related altered Schaedler flora strain ASF502.</title>
        <authorList>
            <person name="Miyake S."/>
            <person name="Soh M."/>
            <person name="Seedorf H."/>
        </authorList>
    </citation>
    <scope>NUCLEOTIDE SEQUENCE [LARGE SCALE GENOMIC DNA]</scope>
    <source>
        <strain evidence="3">DSM 106076</strain>
    </source>
</reference>
<proteinExistence type="predicted"/>
<protein>
    <recommendedName>
        <fullName evidence="1">Prenylated flavin chaperone LpdD-like domain-containing protein</fullName>
    </recommendedName>
</protein>
<dbReference type="Proteomes" id="UP000474104">
    <property type="component" value="Unassembled WGS sequence"/>
</dbReference>
<dbReference type="OrthoDB" id="5878625at2"/>